<feature type="domain" description="Transglutaminase-like" evidence="2">
    <location>
        <begin position="274"/>
        <end position="368"/>
    </location>
</feature>
<dbReference type="Pfam" id="PF12969">
    <property type="entry name" value="DUF3857"/>
    <property type="match status" value="1"/>
</dbReference>
<dbReference type="SUPFAM" id="SSF54001">
    <property type="entry name" value="Cysteine proteinases"/>
    <property type="match status" value="1"/>
</dbReference>
<dbReference type="InterPro" id="IPR038765">
    <property type="entry name" value="Papain-like_cys_pep_sf"/>
</dbReference>
<dbReference type="RefSeq" id="WP_147765828.1">
    <property type="nucleotide sequence ID" value="NZ_VRKQ01000008.1"/>
</dbReference>
<sequence>MNVKHIASILLLFSSFTIFSQEKLYTSATIPDNLIQNANAVVRENSVNIILKSSSEMHVTTKRIITVLNKKGNDNVGAYVHYDNNDRIKDLQVLVYNAFGSQIKKVKKNDFKDVSAVDGGTLYSDSRVKYLEYTPIDYPYTIEFICEKVNSNTAFIQSFYPVNNYFLSVENSAYSISYPSGINIRTKEKNFEKVDLEKEELDNEISYKVENLEAIKPEDYSPSFSVMAPRVLVTSNQFTLEGVKTQVEDWNDFGKWMYHDLIKDTQDLPAGTRSIIENLVEGETDDIEKAKKVYQYVQDKVRYISVQVGIGGWKPFNVSKVDRLGYGDCKALTNYTMALLKAAGVESHYTVVYAKSSQRSLEKDFAAMQGNHVILNIPQENAEDIWLECTSQKFPFGFIGDFTDDRDVLVITPEGGKIVHTKKYDVEENLQTIHGICNISNEGAIEAKVKVVSKGIQYDSKYGLAFVTDRDLDSEYKERWRYINGLNIEEMAIKNDRDNIEFIEDIGFNASNYSKVIGERMLVPLNALNRSRHVPDRYRNRKLPLQVKRGFKDVDVVEIKLPSDYKIESQPQNISMENKFGSYKMELEVKDENTLIYNREFIIKDGDFPKEDYSGFRDFYKEVSKKDNAKIALIKK</sequence>
<dbReference type="OrthoDB" id="8595007at2"/>
<dbReference type="InterPro" id="IPR002931">
    <property type="entry name" value="Transglutaminase-like"/>
</dbReference>
<evidence type="ECO:0000256" key="1">
    <source>
        <dbReference type="SAM" id="SignalP"/>
    </source>
</evidence>
<evidence type="ECO:0000313" key="4">
    <source>
        <dbReference type="EMBL" id="TXG38560.1"/>
    </source>
</evidence>
<comment type="caution">
    <text evidence="4">The sequence shown here is derived from an EMBL/GenBank/DDBJ whole genome shotgun (WGS) entry which is preliminary data.</text>
</comment>
<accession>A0A5C7GJR8</accession>
<dbReference type="Gene3D" id="2.60.40.3140">
    <property type="match status" value="1"/>
</dbReference>
<dbReference type="Gene3D" id="3.10.620.30">
    <property type="match status" value="1"/>
</dbReference>
<evidence type="ECO:0000259" key="3">
    <source>
        <dbReference type="Pfam" id="PF12969"/>
    </source>
</evidence>
<reference evidence="4 5" key="1">
    <citation type="submission" date="2019-08" db="EMBL/GenBank/DDBJ databases">
        <title>Seonamhaeicola sediminis sp. nov., isolated from marine sediment.</title>
        <authorList>
            <person name="Cao W.R."/>
        </authorList>
    </citation>
    <scope>NUCLEOTIDE SEQUENCE [LARGE SCALE GENOMIC DNA]</scope>
    <source>
        <strain evidence="4 5">1505</strain>
    </source>
</reference>
<dbReference type="Gene3D" id="2.60.120.1130">
    <property type="match status" value="1"/>
</dbReference>
<protein>
    <submittedName>
        <fullName evidence="4">DUF3857 domain-containing protein</fullName>
    </submittedName>
</protein>
<dbReference type="EMBL" id="VRKQ01000008">
    <property type="protein sequence ID" value="TXG38560.1"/>
    <property type="molecule type" value="Genomic_DNA"/>
</dbReference>
<dbReference type="Pfam" id="PF01841">
    <property type="entry name" value="Transglut_core"/>
    <property type="match status" value="1"/>
</dbReference>
<dbReference type="InterPro" id="IPR024618">
    <property type="entry name" value="DUF3857"/>
</dbReference>
<feature type="domain" description="DUF3857" evidence="3">
    <location>
        <begin position="57"/>
        <end position="215"/>
    </location>
</feature>
<dbReference type="AlphaFoldDB" id="A0A5C7GJR8"/>
<evidence type="ECO:0000259" key="2">
    <source>
        <dbReference type="Pfam" id="PF01841"/>
    </source>
</evidence>
<evidence type="ECO:0000313" key="5">
    <source>
        <dbReference type="Proteomes" id="UP000321080"/>
    </source>
</evidence>
<dbReference type="Proteomes" id="UP000321080">
    <property type="component" value="Unassembled WGS sequence"/>
</dbReference>
<feature type="chain" id="PRO_5022865566" evidence="1">
    <location>
        <begin position="21"/>
        <end position="636"/>
    </location>
</feature>
<name>A0A5C7GJR8_9FLAO</name>
<feature type="signal peptide" evidence="1">
    <location>
        <begin position="1"/>
        <end position="20"/>
    </location>
</feature>
<organism evidence="4 5">
    <name type="scientific">Seonamhaeicola maritimus</name>
    <dbReference type="NCBI Taxonomy" id="2591822"/>
    <lineage>
        <taxon>Bacteria</taxon>
        <taxon>Pseudomonadati</taxon>
        <taxon>Bacteroidota</taxon>
        <taxon>Flavobacteriia</taxon>
        <taxon>Flavobacteriales</taxon>
        <taxon>Flavobacteriaceae</taxon>
    </lineage>
</organism>
<proteinExistence type="predicted"/>
<keyword evidence="5" id="KW-1185">Reference proteome</keyword>
<gene>
    <name evidence="4" type="ORF">FUA22_01345</name>
</gene>
<keyword evidence="1" id="KW-0732">Signal</keyword>